<accession>A0A0E9QLK3</accession>
<name>A0A0E9QLK3_ANGAN</name>
<dbReference type="EMBL" id="GBXM01091230">
    <property type="protein sequence ID" value="JAH17347.1"/>
    <property type="molecule type" value="Transcribed_RNA"/>
</dbReference>
<sequence length="67" mass="7961">MKYDIHKLLPESLSVVTVPKQMIHIFCSLQKEQVLISFLNLYSFQKLFRRTTSVNPFICYSFDFVNN</sequence>
<organism evidence="1">
    <name type="scientific">Anguilla anguilla</name>
    <name type="common">European freshwater eel</name>
    <name type="synonym">Muraena anguilla</name>
    <dbReference type="NCBI Taxonomy" id="7936"/>
    <lineage>
        <taxon>Eukaryota</taxon>
        <taxon>Metazoa</taxon>
        <taxon>Chordata</taxon>
        <taxon>Craniata</taxon>
        <taxon>Vertebrata</taxon>
        <taxon>Euteleostomi</taxon>
        <taxon>Actinopterygii</taxon>
        <taxon>Neopterygii</taxon>
        <taxon>Teleostei</taxon>
        <taxon>Anguilliformes</taxon>
        <taxon>Anguillidae</taxon>
        <taxon>Anguilla</taxon>
    </lineage>
</organism>
<protein>
    <submittedName>
        <fullName evidence="1">Uncharacterized protein</fullName>
    </submittedName>
</protein>
<reference evidence="1" key="2">
    <citation type="journal article" date="2015" name="Fish Shellfish Immunol.">
        <title>Early steps in the European eel (Anguilla anguilla)-Vibrio vulnificus interaction in the gills: Role of the RtxA13 toxin.</title>
        <authorList>
            <person name="Callol A."/>
            <person name="Pajuelo D."/>
            <person name="Ebbesson L."/>
            <person name="Teles M."/>
            <person name="MacKenzie S."/>
            <person name="Amaro C."/>
        </authorList>
    </citation>
    <scope>NUCLEOTIDE SEQUENCE</scope>
</reference>
<reference evidence="1" key="1">
    <citation type="submission" date="2014-11" db="EMBL/GenBank/DDBJ databases">
        <authorList>
            <person name="Amaro Gonzalez C."/>
        </authorList>
    </citation>
    <scope>NUCLEOTIDE SEQUENCE</scope>
</reference>
<proteinExistence type="predicted"/>
<dbReference type="AlphaFoldDB" id="A0A0E9QLK3"/>
<evidence type="ECO:0000313" key="1">
    <source>
        <dbReference type="EMBL" id="JAH17347.1"/>
    </source>
</evidence>